<dbReference type="InterPro" id="IPR016155">
    <property type="entry name" value="Mopterin_synth/thiamin_S_b"/>
</dbReference>
<reference evidence="1 2" key="1">
    <citation type="submission" date="2019-02" db="EMBL/GenBank/DDBJ databases">
        <title>Planctomycetal bacteria perform biofilm scaping via a novel small molecule.</title>
        <authorList>
            <person name="Jeske O."/>
            <person name="Boedeker C."/>
            <person name="Wiegand S."/>
            <person name="Breitling P."/>
            <person name="Kallscheuer N."/>
            <person name="Jogler M."/>
            <person name="Rohde M."/>
            <person name="Petersen J."/>
            <person name="Medema M.H."/>
            <person name="Surup F."/>
            <person name="Jogler C."/>
        </authorList>
    </citation>
    <scope>NUCLEOTIDE SEQUENCE [LARGE SCALE GENOMIC DNA]</scope>
    <source>
        <strain evidence="1 2">Mal15</strain>
    </source>
</reference>
<dbReference type="InterPro" id="IPR003749">
    <property type="entry name" value="ThiS/MoaD-like"/>
</dbReference>
<dbReference type="SUPFAM" id="SSF54285">
    <property type="entry name" value="MoaD/ThiS"/>
    <property type="match status" value="1"/>
</dbReference>
<evidence type="ECO:0000313" key="2">
    <source>
        <dbReference type="Proteomes" id="UP000321353"/>
    </source>
</evidence>
<dbReference type="RefSeq" id="WP_147867156.1">
    <property type="nucleotide sequence ID" value="NZ_CP036264.1"/>
</dbReference>
<sequence>MMTTVEIPSPLRQYCDGASEIRLSGATPNAILKAMEESHPELHRCVCNETGRVRPHVNLFINSNLIRGDEQFNETLQRGDVIGIFQAVSGG</sequence>
<dbReference type="AlphaFoldDB" id="A0A5B9MCY5"/>
<dbReference type="Proteomes" id="UP000321353">
    <property type="component" value="Chromosome"/>
</dbReference>
<gene>
    <name evidence="1" type="ORF">Mal15_15240</name>
</gene>
<protein>
    <submittedName>
        <fullName evidence="1">ThiS family protein</fullName>
    </submittedName>
</protein>
<evidence type="ECO:0000313" key="1">
    <source>
        <dbReference type="EMBL" id="QEF97484.1"/>
    </source>
</evidence>
<dbReference type="InterPro" id="IPR012675">
    <property type="entry name" value="Beta-grasp_dom_sf"/>
</dbReference>
<dbReference type="PANTHER" id="PTHR38031">
    <property type="entry name" value="SULFUR CARRIER PROTEIN SLR0821-RELATED"/>
    <property type="match status" value="1"/>
</dbReference>
<organism evidence="1 2">
    <name type="scientific">Stieleria maiorica</name>
    <dbReference type="NCBI Taxonomy" id="2795974"/>
    <lineage>
        <taxon>Bacteria</taxon>
        <taxon>Pseudomonadati</taxon>
        <taxon>Planctomycetota</taxon>
        <taxon>Planctomycetia</taxon>
        <taxon>Pirellulales</taxon>
        <taxon>Pirellulaceae</taxon>
        <taxon>Stieleria</taxon>
    </lineage>
</organism>
<dbReference type="Gene3D" id="3.10.20.30">
    <property type="match status" value="1"/>
</dbReference>
<dbReference type="PANTHER" id="PTHR38031:SF1">
    <property type="entry name" value="SULFUR CARRIER PROTEIN CYSO"/>
    <property type="match status" value="1"/>
</dbReference>
<dbReference type="InterPro" id="IPR052045">
    <property type="entry name" value="Sulfur_Carrier/Prot_Modifier"/>
</dbReference>
<proteinExistence type="predicted"/>
<keyword evidence="2" id="KW-1185">Reference proteome</keyword>
<accession>A0A5B9MCY5</accession>
<dbReference type="EMBL" id="CP036264">
    <property type="protein sequence ID" value="QEF97484.1"/>
    <property type="molecule type" value="Genomic_DNA"/>
</dbReference>
<name>A0A5B9MCY5_9BACT</name>
<dbReference type="Pfam" id="PF02597">
    <property type="entry name" value="ThiS"/>
    <property type="match status" value="1"/>
</dbReference>
<dbReference type="KEGG" id="smam:Mal15_15240"/>